<organism evidence="2 3">
    <name type="scientific">Pseudonocardia sediminis</name>
    <dbReference type="NCBI Taxonomy" id="1397368"/>
    <lineage>
        <taxon>Bacteria</taxon>
        <taxon>Bacillati</taxon>
        <taxon>Actinomycetota</taxon>
        <taxon>Actinomycetes</taxon>
        <taxon>Pseudonocardiales</taxon>
        <taxon>Pseudonocardiaceae</taxon>
        <taxon>Pseudonocardia</taxon>
    </lineage>
</organism>
<dbReference type="AlphaFoldDB" id="A0A4Q7V1S7"/>
<protein>
    <submittedName>
        <fullName evidence="2">Uncharacterized protein</fullName>
    </submittedName>
</protein>
<gene>
    <name evidence="2" type="ORF">EV383_4347</name>
</gene>
<dbReference type="EMBL" id="SHKL01000001">
    <property type="protein sequence ID" value="RZT87424.1"/>
    <property type="molecule type" value="Genomic_DNA"/>
</dbReference>
<sequence length="169" mass="18836">MNGTARRLDPSDDGTVMVVGPTPSVERAVLCGQKVLEYLHWARRDFRRVCILPVDERVPVCPEHGPRTAVEMPGGAVTDSDAPTYSRKGRTVPPPVHAPFTPEQQAALNRYQLAGVMHPFTCPHCDGSPSLLAFAEWRCPWCPYTQHWAHEFMATDKAVEPSWRRSSSS</sequence>
<name>A0A4Q7V1S7_PSEST</name>
<evidence type="ECO:0000256" key="1">
    <source>
        <dbReference type="SAM" id="MobiDB-lite"/>
    </source>
</evidence>
<dbReference type="Proteomes" id="UP000291591">
    <property type="component" value="Unassembled WGS sequence"/>
</dbReference>
<dbReference type="RefSeq" id="WP_130291579.1">
    <property type="nucleotide sequence ID" value="NZ_SHKL01000001.1"/>
</dbReference>
<feature type="region of interest" description="Disordered" evidence="1">
    <location>
        <begin position="69"/>
        <end position="89"/>
    </location>
</feature>
<dbReference type="OrthoDB" id="4338729at2"/>
<dbReference type="InterPro" id="IPR046349">
    <property type="entry name" value="C1-like_sf"/>
</dbReference>
<keyword evidence="3" id="KW-1185">Reference proteome</keyword>
<evidence type="ECO:0000313" key="2">
    <source>
        <dbReference type="EMBL" id="RZT87424.1"/>
    </source>
</evidence>
<reference evidence="2 3" key="1">
    <citation type="submission" date="2019-02" db="EMBL/GenBank/DDBJ databases">
        <title>Sequencing the genomes of 1000 actinobacteria strains.</title>
        <authorList>
            <person name="Klenk H.-P."/>
        </authorList>
    </citation>
    <scope>NUCLEOTIDE SEQUENCE [LARGE SCALE GENOMIC DNA]</scope>
    <source>
        <strain evidence="2 3">DSM 45779</strain>
    </source>
</reference>
<accession>A0A4Q7V1S7</accession>
<evidence type="ECO:0000313" key="3">
    <source>
        <dbReference type="Proteomes" id="UP000291591"/>
    </source>
</evidence>
<dbReference type="SUPFAM" id="SSF57889">
    <property type="entry name" value="Cysteine-rich domain"/>
    <property type="match status" value="1"/>
</dbReference>
<proteinExistence type="predicted"/>
<comment type="caution">
    <text evidence="2">The sequence shown here is derived from an EMBL/GenBank/DDBJ whole genome shotgun (WGS) entry which is preliminary data.</text>
</comment>